<evidence type="ECO:0000313" key="4">
    <source>
        <dbReference type="EMBL" id="QSB06083.1"/>
    </source>
</evidence>
<evidence type="ECO:0000256" key="2">
    <source>
        <dbReference type="ARBA" id="ARBA00022898"/>
    </source>
</evidence>
<comment type="cofactor">
    <cofactor evidence="1">
        <name>pyridoxal 5'-phosphate</name>
        <dbReference type="ChEBI" id="CHEBI:597326"/>
    </cofactor>
</comment>
<dbReference type="InterPro" id="IPR050214">
    <property type="entry name" value="Cys_Synth/Cystath_Beta-Synth"/>
</dbReference>
<evidence type="ECO:0000313" key="5">
    <source>
        <dbReference type="Proteomes" id="UP000662939"/>
    </source>
</evidence>
<dbReference type="GO" id="GO:1901605">
    <property type="term" value="P:alpha-amino acid metabolic process"/>
    <property type="evidence" value="ECO:0007669"/>
    <property type="project" value="UniProtKB-ARBA"/>
</dbReference>
<evidence type="ECO:0000256" key="1">
    <source>
        <dbReference type="ARBA" id="ARBA00001933"/>
    </source>
</evidence>
<gene>
    <name evidence="4" type="ORF">JQS30_03960</name>
</gene>
<dbReference type="SUPFAM" id="SSF53686">
    <property type="entry name" value="Tryptophan synthase beta subunit-like PLP-dependent enzymes"/>
    <property type="match status" value="1"/>
</dbReference>
<dbReference type="AlphaFoldDB" id="A0A895XRC6"/>
<dbReference type="Pfam" id="PF00291">
    <property type="entry name" value="PALP"/>
    <property type="match status" value="1"/>
</dbReference>
<dbReference type="Proteomes" id="UP000662939">
    <property type="component" value="Chromosome"/>
</dbReference>
<dbReference type="InterPro" id="IPR036052">
    <property type="entry name" value="TrpB-like_PALP_sf"/>
</dbReference>
<dbReference type="KEGG" id="nav:JQS30_03960"/>
<accession>A0A895XRC6</accession>
<reference evidence="4" key="1">
    <citation type="submission" date="2021-02" db="EMBL/GenBank/DDBJ databases">
        <title>Natronoglycomyces albus gen. nov., sp. nov, a haloalkaliphilic actinobacterium from a soda solonchak soil.</title>
        <authorList>
            <person name="Sorokin D.Y."/>
            <person name="Khijniak T.V."/>
            <person name="Zakharycheva A.P."/>
            <person name="Boueva O.V."/>
            <person name="Ariskina E.V."/>
            <person name="Hahnke R.L."/>
            <person name="Bunk B."/>
            <person name="Sproer C."/>
            <person name="Schumann P."/>
            <person name="Evtushenko L.I."/>
            <person name="Kublanov I.V."/>
        </authorList>
    </citation>
    <scope>NUCLEOTIDE SEQUENCE</scope>
    <source>
        <strain evidence="4">DSM 106290</strain>
    </source>
</reference>
<dbReference type="PANTHER" id="PTHR10314">
    <property type="entry name" value="CYSTATHIONINE BETA-SYNTHASE"/>
    <property type="match status" value="1"/>
</dbReference>
<feature type="domain" description="Tryptophan synthase beta chain-like PALP" evidence="3">
    <location>
        <begin position="24"/>
        <end position="111"/>
    </location>
</feature>
<protein>
    <submittedName>
        <fullName evidence="4">Pyridoxal-phosphate dependent enzyme</fullName>
    </submittedName>
</protein>
<name>A0A895XRC6_9ACTN</name>
<keyword evidence="5" id="KW-1185">Reference proteome</keyword>
<dbReference type="Gene3D" id="3.40.50.1100">
    <property type="match status" value="2"/>
</dbReference>
<evidence type="ECO:0000259" key="3">
    <source>
        <dbReference type="Pfam" id="PF00291"/>
    </source>
</evidence>
<dbReference type="EMBL" id="CP070496">
    <property type="protein sequence ID" value="QSB06083.1"/>
    <property type="molecule type" value="Genomic_DNA"/>
</dbReference>
<dbReference type="InterPro" id="IPR001926">
    <property type="entry name" value="TrpB-like_PALP"/>
</dbReference>
<keyword evidence="2" id="KW-0663">Pyridoxal phosphate</keyword>
<organism evidence="4 5">
    <name type="scientific">Natronoglycomyces albus</name>
    <dbReference type="NCBI Taxonomy" id="2811108"/>
    <lineage>
        <taxon>Bacteria</taxon>
        <taxon>Bacillati</taxon>
        <taxon>Actinomycetota</taxon>
        <taxon>Actinomycetes</taxon>
        <taxon>Glycomycetales</taxon>
        <taxon>Glycomycetaceae</taxon>
        <taxon>Natronoglycomyces</taxon>
    </lineage>
</organism>
<sequence>MIFQDASDIVTDDILLELKDFIPHSHVYLKLEGLNPAGSVKIKTATALIASAERTGTLAPGSGRVIESSSGNLGIALSMVCAARDYRLTIVTDANTQKPALQAMSALGTELF</sequence>
<proteinExistence type="predicted"/>